<evidence type="ECO:0000256" key="2">
    <source>
        <dbReference type="ARBA" id="ARBA00010400"/>
    </source>
</evidence>
<keyword evidence="3 5" id="KW-0964">Secreted</keyword>
<evidence type="ECO:0000256" key="3">
    <source>
        <dbReference type="ARBA" id="ARBA00022525"/>
    </source>
</evidence>
<comment type="subcellular location">
    <subcellularLocation>
        <location evidence="1 5">Secreted</location>
    </subcellularLocation>
</comment>
<dbReference type="EMBL" id="JAGDFM010000024">
    <property type="protein sequence ID" value="KAG7391138.1"/>
    <property type="molecule type" value="Genomic_DNA"/>
</dbReference>
<evidence type="ECO:0000256" key="5">
    <source>
        <dbReference type="RuleBase" id="RU367124"/>
    </source>
</evidence>
<dbReference type="AlphaFoldDB" id="A0A8T1WEY4"/>
<comment type="caution">
    <text evidence="6">The sequence shown here is derived from an EMBL/GenBank/DDBJ whole genome shotgun (WGS) entry which is preliminary data.</text>
</comment>
<proteinExistence type="inferred from homology"/>
<comment type="function">
    <text evidence="5">Effector that suppresses plant defense responses during pathogen infection.</text>
</comment>
<evidence type="ECO:0000256" key="4">
    <source>
        <dbReference type="ARBA" id="ARBA00022729"/>
    </source>
</evidence>
<organism evidence="6 7">
    <name type="scientific">Phytophthora pseudosyringae</name>
    <dbReference type="NCBI Taxonomy" id="221518"/>
    <lineage>
        <taxon>Eukaryota</taxon>
        <taxon>Sar</taxon>
        <taxon>Stramenopiles</taxon>
        <taxon>Oomycota</taxon>
        <taxon>Peronosporomycetes</taxon>
        <taxon>Peronosporales</taxon>
        <taxon>Peronosporaceae</taxon>
        <taxon>Phytophthora</taxon>
    </lineage>
</organism>
<keyword evidence="4 5" id="KW-0732">Signal</keyword>
<sequence>MRPTSVLLVLGAALLSIVIAAEVAVPAAALSTKDTRFLRSQDPIDGNSGTADEERVLGKNLFGKTKFEKMLTTNPDLLDKYTTDTIIAKLKNTKYGVELLEYLNWRSTAIRAGAFKTT</sequence>
<feature type="signal peptide" evidence="5">
    <location>
        <begin position="1"/>
        <end position="20"/>
    </location>
</feature>
<dbReference type="OrthoDB" id="123200at2759"/>
<keyword evidence="7" id="KW-1185">Reference proteome</keyword>
<dbReference type="Pfam" id="PF16810">
    <property type="entry name" value="RXLR"/>
    <property type="match status" value="1"/>
</dbReference>
<dbReference type="Proteomes" id="UP000694044">
    <property type="component" value="Unassembled WGS sequence"/>
</dbReference>
<dbReference type="InterPro" id="IPR031825">
    <property type="entry name" value="RXLR"/>
</dbReference>
<comment type="similarity">
    <text evidence="2 5">Belongs to the RxLR effector family.</text>
</comment>
<accession>A0A8T1WEY4</accession>
<name>A0A8T1WEY4_9STRA</name>
<protein>
    <recommendedName>
        <fullName evidence="5">RxLR effector protein</fullName>
    </recommendedName>
</protein>
<gene>
    <name evidence="6" type="ORF">PHYPSEUDO_005905</name>
</gene>
<comment type="domain">
    <text evidence="5">The RxLR-dEER motif acts to carry the protein into the host cell cytoplasm through binding to cell surface phosphatidylinositol-3-phosphate.</text>
</comment>
<reference evidence="6" key="1">
    <citation type="submission" date="2021-02" db="EMBL/GenBank/DDBJ databases">
        <authorList>
            <person name="Palmer J.M."/>
        </authorList>
    </citation>
    <scope>NUCLEOTIDE SEQUENCE</scope>
    <source>
        <strain evidence="6">SCRP734</strain>
    </source>
</reference>
<evidence type="ECO:0000313" key="6">
    <source>
        <dbReference type="EMBL" id="KAG7391138.1"/>
    </source>
</evidence>
<evidence type="ECO:0000313" key="7">
    <source>
        <dbReference type="Proteomes" id="UP000694044"/>
    </source>
</evidence>
<evidence type="ECO:0000256" key="1">
    <source>
        <dbReference type="ARBA" id="ARBA00004613"/>
    </source>
</evidence>
<feature type="chain" id="PRO_5044959895" description="RxLR effector protein" evidence="5">
    <location>
        <begin position="21"/>
        <end position="118"/>
    </location>
</feature>